<gene>
    <name evidence="3" type="ORF">BP5796_09675</name>
</gene>
<accession>A0A3D8QYQ3</accession>
<dbReference type="InterPro" id="IPR004879">
    <property type="entry name" value="Ssp411-like_TRX"/>
</dbReference>
<dbReference type="InterPro" id="IPR012341">
    <property type="entry name" value="6hp_glycosidase-like_sf"/>
</dbReference>
<dbReference type="AlphaFoldDB" id="A0A3D8QYQ3"/>
<proteinExistence type="predicted"/>
<dbReference type="SUPFAM" id="SSF48208">
    <property type="entry name" value="Six-hairpin glycosidases"/>
    <property type="match status" value="1"/>
</dbReference>
<feature type="compositionally biased region" description="Basic and acidic residues" evidence="1">
    <location>
        <begin position="754"/>
        <end position="766"/>
    </location>
</feature>
<feature type="domain" description="Spermatogenesis-associated protein 20-like TRX" evidence="2">
    <location>
        <begin position="35"/>
        <end position="201"/>
    </location>
</feature>
<name>A0A3D8QYQ3_9HELO</name>
<organism evidence="3 4">
    <name type="scientific">Coleophoma crateriformis</name>
    <dbReference type="NCBI Taxonomy" id="565419"/>
    <lineage>
        <taxon>Eukaryota</taxon>
        <taxon>Fungi</taxon>
        <taxon>Dikarya</taxon>
        <taxon>Ascomycota</taxon>
        <taxon>Pezizomycotina</taxon>
        <taxon>Leotiomycetes</taxon>
        <taxon>Helotiales</taxon>
        <taxon>Dermateaceae</taxon>
        <taxon>Coleophoma</taxon>
    </lineage>
</organism>
<sequence length="793" mass="88097">MAAQLQGRGLGQAIKDGLTNSVTPEQEKEKVQLVNRANESKSPYVRAHASNPVAWQLWGDEAIALARKENKLLFVSIGYHACHWCHVMERESFENDEVAAILNEAFIPIKIDREERPDIDRIYMNFVQATSGSGGWPLNVFVTPELEPIFGGTYWPGPSSSTASFEDQVDFLTILNKLSVAWKEQEEKCRQDSAQILKQLKGFAAEGTFSDRLGEGSDALDLEILEEANTKFASTFDKTHGGFGDAPKFPTPSKLSFLLRIGQYPQEVLDVVGPEECLTAENMAITTLRKMARGGIHDHVGNGFARYSVTKDWSLPHFEKMLYDNAQLLHVYLDGWLLCRDAELLGVVYDLCTYLTTSLAHPEGGFYSSEDADSYYRKGDSEKREGAFYVWTKREFENILGKEVEPILSAFFNVSSHGNVEPENDAHDEFLDQNVLAIVGNPTALAAQFGLKEEEVVRIVKEGKQKLKEHRDKERVRPDLDDKIVVGWNGIAIGGLARTAADVNHFDPERASIYLKSAIKAASFIKKELYDAGEKTLWRVYREGRGNTKAFADDYAFLIEGLIDLYEATFDENWLQWADDLQKSQITQFYDHTGTGAFFCTASSAPDVILRLKDGMDAAEPSTNGVSASNLHRLASLLGDEAYSKRARETVGGFESELLQYPWLFATFMPSIVAGAAGSKGVKGTVVSGSSEKDELVSKKIDEYAATPRGPLSTMAKVDADTRWLRERNSLLKDFGIDGKPRVMICEGHMCREETWEDQSKKDKVSHNPSSLASAETGAVDVLEPTSSGELST</sequence>
<evidence type="ECO:0000259" key="2">
    <source>
        <dbReference type="Pfam" id="PF03190"/>
    </source>
</evidence>
<feature type="region of interest" description="Disordered" evidence="1">
    <location>
        <begin position="754"/>
        <end position="793"/>
    </location>
</feature>
<evidence type="ECO:0000313" key="4">
    <source>
        <dbReference type="Proteomes" id="UP000256328"/>
    </source>
</evidence>
<evidence type="ECO:0000256" key="1">
    <source>
        <dbReference type="SAM" id="MobiDB-lite"/>
    </source>
</evidence>
<dbReference type="CDD" id="cd02955">
    <property type="entry name" value="SSP411"/>
    <property type="match status" value="1"/>
</dbReference>
<protein>
    <recommendedName>
        <fullName evidence="2">Spermatogenesis-associated protein 20-like TRX domain-containing protein</fullName>
    </recommendedName>
</protein>
<dbReference type="OrthoDB" id="1923667at2759"/>
<dbReference type="PANTHER" id="PTHR42899">
    <property type="entry name" value="SPERMATOGENESIS-ASSOCIATED PROTEIN 20"/>
    <property type="match status" value="1"/>
</dbReference>
<dbReference type="EMBL" id="PDLN01000014">
    <property type="protein sequence ID" value="RDW66926.1"/>
    <property type="molecule type" value="Genomic_DNA"/>
</dbReference>
<dbReference type="GO" id="GO:0005975">
    <property type="term" value="P:carbohydrate metabolic process"/>
    <property type="evidence" value="ECO:0007669"/>
    <property type="project" value="InterPro"/>
</dbReference>
<dbReference type="GO" id="GO:0003824">
    <property type="term" value="F:catalytic activity"/>
    <property type="evidence" value="ECO:0007669"/>
    <property type="project" value="UniProtKB-ARBA"/>
</dbReference>
<dbReference type="Gene3D" id="1.50.10.10">
    <property type="match status" value="1"/>
</dbReference>
<dbReference type="InterPro" id="IPR024705">
    <property type="entry name" value="Ssp411"/>
</dbReference>
<dbReference type="PANTHER" id="PTHR42899:SF1">
    <property type="entry name" value="SPERMATOGENESIS-ASSOCIATED PROTEIN 20"/>
    <property type="match status" value="1"/>
</dbReference>
<dbReference type="Proteomes" id="UP000256328">
    <property type="component" value="Unassembled WGS sequence"/>
</dbReference>
<dbReference type="SUPFAM" id="SSF52833">
    <property type="entry name" value="Thioredoxin-like"/>
    <property type="match status" value="1"/>
</dbReference>
<dbReference type="Pfam" id="PF03190">
    <property type="entry name" value="Thioredox_DsbH"/>
    <property type="match status" value="1"/>
</dbReference>
<comment type="caution">
    <text evidence="3">The sequence shown here is derived from an EMBL/GenBank/DDBJ whole genome shotgun (WGS) entry which is preliminary data.</text>
</comment>
<reference evidence="3 4" key="1">
    <citation type="journal article" date="2018" name="IMA Fungus">
        <title>IMA Genome-F 9: Draft genome sequence of Annulohypoxylon stygium, Aspergillus mulundensis, Berkeleyomyces basicola (syn. Thielaviopsis basicola), Ceratocystis smalleyi, two Cercospora beticola strains, Coleophoma cylindrospora, Fusarium fracticaudum, Phialophora cf. hyalina, and Morchella septimelata.</title>
        <authorList>
            <person name="Wingfield B.D."/>
            <person name="Bills G.F."/>
            <person name="Dong Y."/>
            <person name="Huang W."/>
            <person name="Nel W.J."/>
            <person name="Swalarsk-Parry B.S."/>
            <person name="Vaghefi N."/>
            <person name="Wilken P.M."/>
            <person name="An Z."/>
            <person name="de Beer Z.W."/>
            <person name="De Vos L."/>
            <person name="Chen L."/>
            <person name="Duong T.A."/>
            <person name="Gao Y."/>
            <person name="Hammerbacher A."/>
            <person name="Kikkert J.R."/>
            <person name="Li Y."/>
            <person name="Li H."/>
            <person name="Li K."/>
            <person name="Li Q."/>
            <person name="Liu X."/>
            <person name="Ma X."/>
            <person name="Naidoo K."/>
            <person name="Pethybridge S.J."/>
            <person name="Sun J."/>
            <person name="Steenkamp E.T."/>
            <person name="van der Nest M.A."/>
            <person name="van Wyk S."/>
            <person name="Wingfield M.J."/>
            <person name="Xiong C."/>
            <person name="Yue Q."/>
            <person name="Zhang X."/>
        </authorList>
    </citation>
    <scope>NUCLEOTIDE SEQUENCE [LARGE SCALE GENOMIC DNA]</scope>
    <source>
        <strain evidence="3 4">BP5796</strain>
    </source>
</reference>
<keyword evidence="4" id="KW-1185">Reference proteome</keyword>
<dbReference type="InterPro" id="IPR008928">
    <property type="entry name" value="6-hairpin_glycosidase_sf"/>
</dbReference>
<dbReference type="PIRSF" id="PIRSF006402">
    <property type="entry name" value="UCP006402_thioredoxin"/>
    <property type="match status" value="1"/>
</dbReference>
<dbReference type="InterPro" id="IPR036249">
    <property type="entry name" value="Thioredoxin-like_sf"/>
</dbReference>
<evidence type="ECO:0000313" key="3">
    <source>
        <dbReference type="EMBL" id="RDW66926.1"/>
    </source>
</evidence>
<dbReference type="Gene3D" id="3.40.30.10">
    <property type="entry name" value="Glutaredoxin"/>
    <property type="match status" value="1"/>
</dbReference>